<organism evidence="1">
    <name type="scientific">Myoviridae sp. ctj3P51</name>
    <dbReference type="NCBI Taxonomy" id="2826687"/>
    <lineage>
        <taxon>Viruses</taxon>
        <taxon>Duplodnaviria</taxon>
        <taxon>Heunggongvirae</taxon>
        <taxon>Uroviricota</taxon>
        <taxon>Caudoviricetes</taxon>
    </lineage>
</organism>
<sequence>MIRIESTCKYMLPCGLCELKKEPCSMTFNNGLTFKTVPFNDPNCSPITDPFMDPTITYASSAQENKDITV</sequence>
<reference evidence="1" key="1">
    <citation type="journal article" date="2021" name="Proc. Natl. Acad. Sci. U.S.A.">
        <title>A Catalog of Tens of Thousands of Viruses from Human Metagenomes Reveals Hidden Associations with Chronic Diseases.</title>
        <authorList>
            <person name="Tisza M.J."/>
            <person name="Buck C.B."/>
        </authorList>
    </citation>
    <scope>NUCLEOTIDE SEQUENCE</scope>
    <source>
        <strain evidence="1">Ctj3P51</strain>
    </source>
</reference>
<dbReference type="EMBL" id="BK015217">
    <property type="protein sequence ID" value="DAD96483.1"/>
    <property type="molecule type" value="Genomic_DNA"/>
</dbReference>
<protein>
    <submittedName>
        <fullName evidence="1">Uncharacterized protein</fullName>
    </submittedName>
</protein>
<proteinExistence type="predicted"/>
<evidence type="ECO:0000313" key="1">
    <source>
        <dbReference type="EMBL" id="DAD96483.1"/>
    </source>
</evidence>
<name>A0A8S5NR15_9CAUD</name>
<accession>A0A8S5NR15</accession>